<sequence>MAVNPANPPRPALLSTDEKSFAYTTAKYRWPEIITKIIKHFHQACNSLNPSEVDKIQEGKEIANSLEILKSQIQENKPLIPIEDNEADIETWIFVLNTCFKDKTWYTATWLFTECYLYRRVHSILVKTKHWNNHDPYFHQKEEVFRSSSKTIIEIAKRIDELIFPPNEKGNDDFDSNRLIFHELAQVSLWGNATDLSMLPHLNHDDIKRLQGTGAKYLEEFEKNILANDLDEAWTWISKFRNVRIDFVLDNAGFELYGDLVFADWLIQSGYAREIHFHAKSIPWFVSDTTPQDFNWIIKTLQDEAFFAASESERSFLKKLTGRWQSYVANSQWILTSDYFWTSPYAYWHFEEKAPELYANLCKSQLVIFKGDLNYRKLVYDCKWKTTTPFRDAIGPLANAKGAPPVLALRTSKSDVVVGLDKGVEERLNPIEEDWMYSGKYAVIQFSEGNK</sequence>
<dbReference type="PANTHER" id="PTHR12260">
    <property type="entry name" value="DAMAGE-CONTROL PHOSPHATASE ARMT1"/>
    <property type="match status" value="1"/>
</dbReference>
<evidence type="ECO:0000256" key="3">
    <source>
        <dbReference type="ARBA" id="ARBA00022723"/>
    </source>
</evidence>
<dbReference type="PANTHER" id="PTHR12260:SF6">
    <property type="entry name" value="DAMAGE-CONTROL PHOSPHATASE ARMT1"/>
    <property type="match status" value="1"/>
</dbReference>
<dbReference type="OrthoDB" id="541375at2759"/>
<comment type="domain">
    <text evidence="8">Subfamily III proteins have a conserved RTxK motif about 40-50 residues from the C-terminus; the threonine may be replaced by serine or cysteine.</text>
</comment>
<comment type="function">
    <text evidence="7 8">Metal-dependent phosphatase that shows phosphatase activity against several substrates, including fructose-1-phosphate and fructose-6-phosphate. Its preference for fructose-1-phosphate, a strong glycating agent that causes DNA damage rather than a canonical yeast metabolite, suggests a damage-control function in hexose phosphate metabolism.</text>
</comment>
<proteinExistence type="inferred from homology"/>
<feature type="domain" description="Damage-control phosphatase ARMT1-like metal-binding" evidence="9">
    <location>
        <begin position="25"/>
        <end position="427"/>
    </location>
</feature>
<evidence type="ECO:0000256" key="6">
    <source>
        <dbReference type="ARBA" id="ARBA00048809"/>
    </source>
</evidence>
<keyword evidence="4 8" id="KW-0378">Hydrolase</keyword>
<comment type="similarity">
    <text evidence="2 8">Belongs to the damage-control phosphatase family. Sugar phosphate phosphatase III subfamily.</text>
</comment>
<dbReference type="InterPro" id="IPR002791">
    <property type="entry name" value="ARMT1-like_metal-bd"/>
</dbReference>
<keyword evidence="11" id="KW-1185">Reference proteome</keyword>
<comment type="catalytic activity">
    <reaction evidence="1 8">
        <text>beta-D-fructose 1-phosphate + H2O = D-fructose + phosphate</text>
        <dbReference type="Rhea" id="RHEA:35603"/>
        <dbReference type="ChEBI" id="CHEBI:15377"/>
        <dbReference type="ChEBI" id="CHEBI:37721"/>
        <dbReference type="ChEBI" id="CHEBI:43474"/>
        <dbReference type="ChEBI" id="CHEBI:138881"/>
    </reaction>
</comment>
<evidence type="ECO:0000256" key="7">
    <source>
        <dbReference type="ARBA" id="ARBA00054243"/>
    </source>
</evidence>
<evidence type="ECO:0000256" key="1">
    <source>
        <dbReference type="ARBA" id="ARBA00001326"/>
    </source>
</evidence>
<dbReference type="GO" id="GO:0046872">
    <property type="term" value="F:metal ion binding"/>
    <property type="evidence" value="ECO:0007669"/>
    <property type="project" value="UniProtKB-UniRule"/>
</dbReference>
<gene>
    <name evidence="10" type="ORF">AMORRO_LOCUS6407</name>
</gene>
<dbReference type="InterPro" id="IPR039763">
    <property type="entry name" value="ARMT1"/>
</dbReference>
<reference evidence="10" key="1">
    <citation type="submission" date="2021-06" db="EMBL/GenBank/DDBJ databases">
        <authorList>
            <person name="Kallberg Y."/>
            <person name="Tangrot J."/>
            <person name="Rosling A."/>
        </authorList>
    </citation>
    <scope>NUCLEOTIDE SEQUENCE</scope>
    <source>
        <strain evidence="10">CL551</strain>
    </source>
</reference>
<dbReference type="GO" id="GO:0016791">
    <property type="term" value="F:phosphatase activity"/>
    <property type="evidence" value="ECO:0007669"/>
    <property type="project" value="TreeGrafter"/>
</dbReference>
<dbReference type="FunFam" id="3.40.50.10880:FF:000005">
    <property type="entry name" value="DUF89-domain-containing protein"/>
    <property type="match status" value="1"/>
</dbReference>
<dbReference type="EC" id="3.1.3.-" evidence="8"/>
<dbReference type="AlphaFoldDB" id="A0A9N9BIA9"/>
<dbReference type="Proteomes" id="UP000789342">
    <property type="component" value="Unassembled WGS sequence"/>
</dbReference>
<evidence type="ECO:0000256" key="5">
    <source>
        <dbReference type="ARBA" id="ARBA00023211"/>
    </source>
</evidence>
<organism evidence="10 11">
    <name type="scientific">Acaulospora morrowiae</name>
    <dbReference type="NCBI Taxonomy" id="94023"/>
    <lineage>
        <taxon>Eukaryota</taxon>
        <taxon>Fungi</taxon>
        <taxon>Fungi incertae sedis</taxon>
        <taxon>Mucoromycota</taxon>
        <taxon>Glomeromycotina</taxon>
        <taxon>Glomeromycetes</taxon>
        <taxon>Diversisporales</taxon>
        <taxon>Acaulosporaceae</taxon>
        <taxon>Acaulospora</taxon>
    </lineage>
</organism>
<dbReference type="SUPFAM" id="SSF111321">
    <property type="entry name" value="AF1104-like"/>
    <property type="match status" value="1"/>
</dbReference>
<dbReference type="Gene3D" id="1.20.930.60">
    <property type="match status" value="1"/>
</dbReference>
<evidence type="ECO:0000256" key="4">
    <source>
        <dbReference type="ARBA" id="ARBA00022801"/>
    </source>
</evidence>
<dbReference type="InterPro" id="IPR036075">
    <property type="entry name" value="ARMT-1-like_metal-bd_sf"/>
</dbReference>
<comment type="caution">
    <text evidence="10">The sequence shown here is derived from an EMBL/GenBank/DDBJ whole genome shotgun (WGS) entry which is preliminary data.</text>
</comment>
<dbReference type="GO" id="GO:0004427">
    <property type="term" value="F:inorganic diphosphate phosphatase activity"/>
    <property type="evidence" value="ECO:0007669"/>
    <property type="project" value="UniProtKB-ARBA"/>
</dbReference>
<comment type="cofactor">
    <cofactor evidence="8">
        <name>Mn(2+)</name>
        <dbReference type="ChEBI" id="CHEBI:29035"/>
    </cofactor>
    <cofactor evidence="8">
        <name>Ni(2+)</name>
        <dbReference type="ChEBI" id="CHEBI:49786"/>
    </cofactor>
</comment>
<evidence type="ECO:0000313" key="10">
    <source>
        <dbReference type="EMBL" id="CAG8569733.1"/>
    </source>
</evidence>
<protein>
    <recommendedName>
        <fullName evidence="8">Sugar phosphate phosphatase</fullName>
        <ecNumber evidence="8">3.1.3.-</ecNumber>
    </recommendedName>
</protein>
<evidence type="ECO:0000259" key="9">
    <source>
        <dbReference type="Pfam" id="PF01937"/>
    </source>
</evidence>
<dbReference type="EMBL" id="CAJVPV010004264">
    <property type="protein sequence ID" value="CAG8569733.1"/>
    <property type="molecule type" value="Genomic_DNA"/>
</dbReference>
<dbReference type="GO" id="GO:0005634">
    <property type="term" value="C:nucleus"/>
    <property type="evidence" value="ECO:0007669"/>
    <property type="project" value="TreeGrafter"/>
</dbReference>
<name>A0A9N9BIA9_9GLOM</name>
<dbReference type="Gene3D" id="3.40.50.10880">
    <property type="entry name" value="Uncharacterised protein PF01937, DUF89, domain 3"/>
    <property type="match status" value="1"/>
</dbReference>
<keyword evidence="3 8" id="KW-0479">Metal-binding</keyword>
<evidence type="ECO:0000313" key="11">
    <source>
        <dbReference type="Proteomes" id="UP000789342"/>
    </source>
</evidence>
<comment type="catalytic activity">
    <reaction evidence="6 8">
        <text>beta-D-fructose 6-phosphate = dihydroxyacetone + D-glyceraldehyde 3-phosphate</text>
        <dbReference type="Rhea" id="RHEA:28002"/>
        <dbReference type="ChEBI" id="CHEBI:16016"/>
        <dbReference type="ChEBI" id="CHEBI:57634"/>
        <dbReference type="ChEBI" id="CHEBI:59776"/>
    </reaction>
</comment>
<evidence type="ECO:0000256" key="2">
    <source>
        <dbReference type="ARBA" id="ARBA00009519"/>
    </source>
</evidence>
<keyword evidence="5 8" id="KW-0464">Manganese</keyword>
<dbReference type="GO" id="GO:0030643">
    <property type="term" value="P:intracellular phosphate ion homeostasis"/>
    <property type="evidence" value="ECO:0007669"/>
    <property type="project" value="UniProtKB-ARBA"/>
</dbReference>
<dbReference type="Pfam" id="PF01937">
    <property type="entry name" value="ARMT1-like_dom"/>
    <property type="match status" value="1"/>
</dbReference>
<accession>A0A9N9BIA9</accession>
<dbReference type="GO" id="GO:0006974">
    <property type="term" value="P:DNA damage response"/>
    <property type="evidence" value="ECO:0007669"/>
    <property type="project" value="TreeGrafter"/>
</dbReference>
<evidence type="ECO:0000256" key="8">
    <source>
        <dbReference type="RuleBase" id="RU367030"/>
    </source>
</evidence>